<dbReference type="Pfam" id="PF02687">
    <property type="entry name" value="FtsX"/>
    <property type="match status" value="2"/>
</dbReference>
<evidence type="ECO:0000256" key="6">
    <source>
        <dbReference type="SAM" id="Phobius"/>
    </source>
</evidence>
<dbReference type="InterPro" id="IPR003838">
    <property type="entry name" value="ABC3_permease_C"/>
</dbReference>
<keyword evidence="5 6" id="KW-0472">Membrane</keyword>
<keyword evidence="4 6" id="KW-1133">Transmembrane helix</keyword>
<dbReference type="Pfam" id="PF12704">
    <property type="entry name" value="MacB_PCD"/>
    <property type="match status" value="2"/>
</dbReference>
<evidence type="ECO:0000313" key="10">
    <source>
        <dbReference type="Proteomes" id="UP001172082"/>
    </source>
</evidence>
<comment type="caution">
    <text evidence="9">The sequence shown here is derived from an EMBL/GenBank/DDBJ whole genome shotgun (WGS) entry which is preliminary data.</text>
</comment>
<evidence type="ECO:0000256" key="5">
    <source>
        <dbReference type="ARBA" id="ARBA00023136"/>
    </source>
</evidence>
<dbReference type="PANTHER" id="PTHR30572:SF18">
    <property type="entry name" value="ABC-TYPE MACROLIDE FAMILY EXPORT SYSTEM PERMEASE COMPONENT 2"/>
    <property type="match status" value="1"/>
</dbReference>
<evidence type="ECO:0000256" key="4">
    <source>
        <dbReference type="ARBA" id="ARBA00022989"/>
    </source>
</evidence>
<feature type="domain" description="ABC3 transporter permease C-terminal" evidence="7">
    <location>
        <begin position="289"/>
        <end position="401"/>
    </location>
</feature>
<evidence type="ECO:0000313" key="9">
    <source>
        <dbReference type="EMBL" id="MDN5204713.1"/>
    </source>
</evidence>
<protein>
    <submittedName>
        <fullName evidence="9">ABC transporter permease</fullName>
    </submittedName>
</protein>
<evidence type="ECO:0000256" key="2">
    <source>
        <dbReference type="ARBA" id="ARBA00022475"/>
    </source>
</evidence>
<feature type="transmembrane region" description="Helical" evidence="6">
    <location>
        <begin position="425"/>
        <end position="446"/>
    </location>
</feature>
<feature type="domain" description="ABC3 transporter permease C-terminal" evidence="7">
    <location>
        <begin position="679"/>
        <end position="790"/>
    </location>
</feature>
<feature type="domain" description="MacB-like periplasmic core" evidence="8">
    <location>
        <begin position="434"/>
        <end position="640"/>
    </location>
</feature>
<feature type="transmembrane region" description="Helical" evidence="6">
    <location>
        <begin position="758"/>
        <end position="780"/>
    </location>
</feature>
<feature type="domain" description="MacB-like periplasmic core" evidence="8">
    <location>
        <begin position="21"/>
        <end position="192"/>
    </location>
</feature>
<name>A0ABT8KX23_9BACT</name>
<dbReference type="PANTHER" id="PTHR30572">
    <property type="entry name" value="MEMBRANE COMPONENT OF TRANSPORTER-RELATED"/>
    <property type="match status" value="1"/>
</dbReference>
<keyword evidence="3 6" id="KW-0812">Transmembrane</keyword>
<gene>
    <name evidence="9" type="ORF">QQ008_25200</name>
</gene>
<keyword evidence="10" id="KW-1185">Reference proteome</keyword>
<evidence type="ECO:0000256" key="3">
    <source>
        <dbReference type="ARBA" id="ARBA00022692"/>
    </source>
</evidence>
<dbReference type="RefSeq" id="WP_346754736.1">
    <property type="nucleotide sequence ID" value="NZ_JAUJEA010000012.1"/>
</dbReference>
<feature type="transmembrane region" description="Helical" evidence="6">
    <location>
        <begin position="339"/>
        <end position="358"/>
    </location>
</feature>
<organism evidence="9 10">
    <name type="scientific">Splendidivirga corallicola</name>
    <dbReference type="NCBI Taxonomy" id="3051826"/>
    <lineage>
        <taxon>Bacteria</taxon>
        <taxon>Pseudomonadati</taxon>
        <taxon>Bacteroidota</taxon>
        <taxon>Cytophagia</taxon>
        <taxon>Cytophagales</taxon>
        <taxon>Splendidivirgaceae</taxon>
        <taxon>Splendidivirga</taxon>
    </lineage>
</organism>
<feature type="transmembrane region" description="Helical" evidence="6">
    <location>
        <begin position="726"/>
        <end position="746"/>
    </location>
</feature>
<feature type="transmembrane region" description="Helical" evidence="6">
    <location>
        <begin position="674"/>
        <end position="698"/>
    </location>
</feature>
<dbReference type="InterPro" id="IPR050250">
    <property type="entry name" value="Macrolide_Exporter_MacB"/>
</dbReference>
<dbReference type="InterPro" id="IPR025857">
    <property type="entry name" value="MacB_PCD"/>
</dbReference>
<reference evidence="9" key="1">
    <citation type="submission" date="2023-06" db="EMBL/GenBank/DDBJ databases">
        <title>Genomic of Parafulvivirga corallium.</title>
        <authorList>
            <person name="Wang G."/>
        </authorList>
    </citation>
    <scope>NUCLEOTIDE SEQUENCE</scope>
    <source>
        <strain evidence="9">BMA10</strain>
    </source>
</reference>
<dbReference type="EMBL" id="JAUJEA010000012">
    <property type="protein sequence ID" value="MDN5204713.1"/>
    <property type="molecule type" value="Genomic_DNA"/>
</dbReference>
<keyword evidence="2" id="KW-1003">Cell membrane</keyword>
<feature type="transmembrane region" description="Helical" evidence="6">
    <location>
        <begin position="284"/>
        <end position="307"/>
    </location>
</feature>
<evidence type="ECO:0000256" key="1">
    <source>
        <dbReference type="ARBA" id="ARBA00004651"/>
    </source>
</evidence>
<dbReference type="Proteomes" id="UP001172082">
    <property type="component" value="Unassembled WGS sequence"/>
</dbReference>
<evidence type="ECO:0000259" key="8">
    <source>
        <dbReference type="Pfam" id="PF12704"/>
    </source>
</evidence>
<feature type="transmembrane region" description="Helical" evidence="6">
    <location>
        <begin position="378"/>
        <end position="404"/>
    </location>
</feature>
<sequence length="797" mass="89107">MIRNYIKISTRYILKEGIYSVIKIFGLATGLAASLIIGLFVLEDLSFDQFHSKKDRIVRVLTIDSAQGVQSQDVGVSQPALGHAAMAEIPEVVSAVRVVPNGVRRLRVNDQEFKSEQSIDTESAFFEIFDFEIVEGQRDSVLNEPRSVVLTESLAKKLFGNESPIGKSLQMGTAELNIKAVMKDPPPNSHLQFDMVGSLVAPEGNEGWQNWLTSWGSLSCFNYLLLNEPKEDLQPIIDKLIDLKTKNEAAEFFTPTLQKLNDVHLRSEHILFESNHAKSDINKVYIMISISLVILILASVNFMNLVTAKSSNRAKEMGVRKVMGGLRNQLIYQHLTESILIVLLSFIAALMLTSVSISPLNMLYNRQAEISVLWQPEMILAMLAFLILLGIFAGAYPAFILSAFRPSNVLKGTFKSGKTGQFVRKGLVIFQFIISISLIVGAGVIFQQMDYIQKRNMGYERERVVSLALQGQAMRQHLPVLREELLQQSSIINVGTSSVRIGQQLGRNSIYPEGRSEEENFITSAMTIDDRYLNAMKMEIMAGRNFNRDSESDSASAILINQELARMLEWSDPVGKIIRLNTGQNTQTEFTVIGVVKDFNFATVQHPIEPVYMRYNKQNGVVAIKLAKNIDINQAMADLEGAWKKVFPQNIFEYSFLDDDFNALYEKETAFANMFSHLTILAILIAILGLFGLSAFAVEQRTKEIGVRKVLGARVGQLVAMLSKEFIVLVTIAFVLACPIAWYGMTKWLESFVYRIDIGVMVFVISAIITITVTILTVIWQSFKAATASPAISLRDE</sequence>
<proteinExistence type="predicted"/>
<feature type="transmembrane region" description="Helical" evidence="6">
    <location>
        <begin position="21"/>
        <end position="42"/>
    </location>
</feature>
<evidence type="ECO:0000259" key="7">
    <source>
        <dbReference type="Pfam" id="PF02687"/>
    </source>
</evidence>
<comment type="subcellular location">
    <subcellularLocation>
        <location evidence="1">Cell membrane</location>
        <topology evidence="1">Multi-pass membrane protein</topology>
    </subcellularLocation>
</comment>
<accession>A0ABT8KX23</accession>